<dbReference type="EMBL" id="LGRB01000020">
    <property type="protein sequence ID" value="OCT44334.1"/>
    <property type="molecule type" value="Genomic_DNA"/>
</dbReference>
<dbReference type="AlphaFoldDB" id="A0A1C1C727"/>
<gene>
    <name evidence="1" type="ORF">CLCR_06482</name>
</gene>
<accession>A0A1C1C727</accession>
<keyword evidence="2" id="KW-1185">Reference proteome</keyword>
<evidence type="ECO:0000313" key="1">
    <source>
        <dbReference type="EMBL" id="OCT44334.1"/>
    </source>
</evidence>
<reference evidence="2" key="1">
    <citation type="submission" date="2015-07" db="EMBL/GenBank/DDBJ databases">
        <authorList>
            <person name="Teixeira M.M."/>
            <person name="Souza R.C."/>
            <person name="Almeida L.G."/>
            <person name="Vicente V.A."/>
            <person name="de Hoog S."/>
            <person name="Bocca A.L."/>
            <person name="de Almeida S.R."/>
            <person name="Vasconcelos A.T."/>
            <person name="Felipe M.S."/>
        </authorList>
    </citation>
    <scope>NUCLEOTIDE SEQUENCE [LARGE SCALE GENOMIC DNA]</scope>
    <source>
        <strain evidence="2">KSF</strain>
    </source>
</reference>
<dbReference type="Proteomes" id="UP000094526">
    <property type="component" value="Unassembled WGS sequence"/>
</dbReference>
<organism evidence="1 2">
    <name type="scientific">Cladophialophora carrionii</name>
    <dbReference type="NCBI Taxonomy" id="86049"/>
    <lineage>
        <taxon>Eukaryota</taxon>
        <taxon>Fungi</taxon>
        <taxon>Dikarya</taxon>
        <taxon>Ascomycota</taxon>
        <taxon>Pezizomycotina</taxon>
        <taxon>Eurotiomycetes</taxon>
        <taxon>Chaetothyriomycetidae</taxon>
        <taxon>Chaetothyriales</taxon>
        <taxon>Herpotrichiellaceae</taxon>
        <taxon>Cladophialophora</taxon>
    </lineage>
</organism>
<name>A0A1C1C727_9EURO</name>
<proteinExistence type="predicted"/>
<evidence type="ECO:0000313" key="2">
    <source>
        <dbReference type="Proteomes" id="UP000094526"/>
    </source>
</evidence>
<dbReference type="VEuPathDB" id="FungiDB:CLCR_06482"/>
<sequence length="85" mass="9383">MMKPDMSRMAHDPKLAGHKLLLALAEFGEPGETFAHMYLRVPVVGNMSSRGFDLWIWVFSSLAVCAAPSPRLPGNLQEAVETQDL</sequence>
<protein>
    <submittedName>
        <fullName evidence="1">Uncharacterized protein</fullName>
    </submittedName>
</protein>
<comment type="caution">
    <text evidence="1">The sequence shown here is derived from an EMBL/GenBank/DDBJ whole genome shotgun (WGS) entry which is preliminary data.</text>
</comment>